<dbReference type="VEuPathDB" id="TriTrypDB:LtaPh_0405200"/>
<dbReference type="Proteomes" id="UP000419144">
    <property type="component" value="Unassembled WGS sequence"/>
</dbReference>
<keyword evidence="3" id="KW-1185">Reference proteome</keyword>
<dbReference type="AlphaFoldDB" id="A0A640KDS2"/>
<dbReference type="OrthoDB" id="273802at2759"/>
<protein>
    <submittedName>
        <fullName evidence="2">Uncharacterized protein</fullName>
    </submittedName>
</protein>
<evidence type="ECO:0000313" key="2">
    <source>
        <dbReference type="EMBL" id="GET85659.1"/>
    </source>
</evidence>
<sequence length="449" mass="47386">MRLPPSSLSLSRTRVTAPSSPPRALSGGMKMPPWRAALTAVRTSRLPTRIPDALHSPPFLPPPFSDIPAASSGHTHAHTASVLALLPLHRRAAERREPPPLSSKPVCRVVARMSSSHPAAGLRSTAPPASSPEPSFASFILERVSRNPFLVGETPRSLRPASSQTAATEDAPSIPSVVDAAQRAVIAQASTSGTAATSSPASALAVTAVLQRALIDAPLLPVGSCHLLHELVWTNFLESAKASKQVGVYRRALQLYHARQAQASTTAPLQDQQPRTEMATSAHDGVLRNTTRGAAVDLFAASPLASSPTDSQQQSDQGSAGLLQTPEELSLALAGDVLQANMEQALMRLAASRKELQRGLAKLRRLLDGLRAYDAVPFEELARQEQKTISHLFTAVEAVPADGGAHSKSNRSRSDTVLAADADAIVDSGASAVLGEANSVAYRKRSREV</sequence>
<name>A0A640KDS2_LEITA</name>
<accession>A0A640KDS2</accession>
<comment type="caution">
    <text evidence="2">The sequence shown here is derived from an EMBL/GenBank/DDBJ whole genome shotgun (WGS) entry which is preliminary data.</text>
</comment>
<feature type="region of interest" description="Disordered" evidence="1">
    <location>
        <begin position="152"/>
        <end position="174"/>
    </location>
</feature>
<dbReference type="EMBL" id="BLBS01000004">
    <property type="protein sequence ID" value="GET85659.1"/>
    <property type="molecule type" value="Genomic_DNA"/>
</dbReference>
<gene>
    <name evidence="2" type="ORF">LtaPh_0405200</name>
</gene>
<organism evidence="2 3">
    <name type="scientific">Leishmania tarentolae</name>
    <name type="common">Sauroleishmania tarentolae</name>
    <dbReference type="NCBI Taxonomy" id="5689"/>
    <lineage>
        <taxon>Eukaryota</taxon>
        <taxon>Discoba</taxon>
        <taxon>Euglenozoa</taxon>
        <taxon>Kinetoplastea</taxon>
        <taxon>Metakinetoplastina</taxon>
        <taxon>Trypanosomatida</taxon>
        <taxon>Trypanosomatidae</taxon>
        <taxon>Leishmaniinae</taxon>
        <taxon>Leishmania</taxon>
        <taxon>lizard Leishmania</taxon>
    </lineage>
</organism>
<proteinExistence type="predicted"/>
<evidence type="ECO:0000313" key="3">
    <source>
        <dbReference type="Proteomes" id="UP000419144"/>
    </source>
</evidence>
<reference evidence="2" key="1">
    <citation type="submission" date="2019-11" db="EMBL/GenBank/DDBJ databases">
        <title>Leishmania tarentolae CDS.</title>
        <authorList>
            <person name="Goto Y."/>
            <person name="Yamagishi J."/>
        </authorList>
    </citation>
    <scope>NUCLEOTIDE SEQUENCE [LARGE SCALE GENOMIC DNA]</scope>
    <source>
        <strain evidence="2">Parrot Tar II</strain>
    </source>
</reference>
<feature type="compositionally biased region" description="Low complexity" evidence="1">
    <location>
        <begin position="1"/>
        <end position="11"/>
    </location>
</feature>
<evidence type="ECO:0000256" key="1">
    <source>
        <dbReference type="SAM" id="MobiDB-lite"/>
    </source>
</evidence>
<feature type="region of interest" description="Disordered" evidence="1">
    <location>
        <begin position="1"/>
        <end position="30"/>
    </location>
</feature>